<keyword evidence="2" id="KW-0732">Signal</keyword>
<feature type="chain" id="PRO_5016058051" evidence="2">
    <location>
        <begin position="25"/>
        <end position="558"/>
    </location>
</feature>
<feature type="compositionally biased region" description="Low complexity" evidence="1">
    <location>
        <begin position="303"/>
        <end position="314"/>
    </location>
</feature>
<feature type="region of interest" description="Disordered" evidence="1">
    <location>
        <begin position="403"/>
        <end position="558"/>
    </location>
</feature>
<feature type="signal peptide" evidence="2">
    <location>
        <begin position="1"/>
        <end position="24"/>
    </location>
</feature>
<accession>A0A2V0PQP4</accession>
<dbReference type="EMBL" id="BDRX01000219">
    <property type="protein sequence ID" value="GBG00391.1"/>
    <property type="molecule type" value="Genomic_DNA"/>
</dbReference>
<name>A0A2V0PQP4_9CHLO</name>
<feature type="compositionally biased region" description="Low complexity" evidence="1">
    <location>
        <begin position="470"/>
        <end position="499"/>
    </location>
</feature>
<dbReference type="AlphaFoldDB" id="A0A2V0PQP4"/>
<sequence>MAPMAPGARSFAVLSAVLMGGAAAWLVFGPGAAPEAQQGEGATPAEAREGQRRRSKTRERLDRAARKAAQGFRRLKTALACCMCPAVADDAEDGPRAASAARAPTTALIATSHTAFSAGFTRAAADALARGTSALVAACGAGFAACACVSAPAAVSGRCAAAVWALFRHESGVVLVTGLAVRTCGGGVRFIKLARRGQLCGGGCGGANGKAPAAAALPLLDASPLLLALPGFTTTEPPVRAAASPVFFFNALFEAAAIEAEAEAPAAPVVFPTAIPLLPSEAGADAAIDAILAGLMGDVEADAAPSPAADNSPGPSVPFALIEPPAPSHDGTAVPTSTPAVAVPSWRAVLDAAFSARAAAATLRPVPTLRALPAAARLCACAGFEWRFDSPGRLTLRRQSPLLLTNSQPDTRSPPAPAPGTLCPELPTALEVPAAPLEPESGPAYTLIGGGGGRARDDRPATHDQPPSAPAARGRGQQQWQPAPQPQWQLQPQQWQQPRGPLPHDELGWGQQAQQPQGQRRHGGPHPGGGRADGAGGGNGGRRDGGGGRRNNPGMRAR</sequence>
<dbReference type="Proteomes" id="UP000247498">
    <property type="component" value="Unassembled WGS sequence"/>
</dbReference>
<keyword evidence="4" id="KW-1185">Reference proteome</keyword>
<comment type="caution">
    <text evidence="3">The sequence shown here is derived from an EMBL/GenBank/DDBJ whole genome shotgun (WGS) entry which is preliminary data.</text>
</comment>
<evidence type="ECO:0000313" key="4">
    <source>
        <dbReference type="Proteomes" id="UP000247498"/>
    </source>
</evidence>
<feature type="compositionally biased region" description="Gly residues" evidence="1">
    <location>
        <begin position="525"/>
        <end position="540"/>
    </location>
</feature>
<feature type="region of interest" description="Disordered" evidence="1">
    <location>
        <begin position="303"/>
        <end position="336"/>
    </location>
</feature>
<reference evidence="3 4" key="1">
    <citation type="journal article" date="2018" name="Sci. Rep.">
        <title>Raphidocelis subcapitata (=Pseudokirchneriella subcapitata) provides an insight into genome evolution and environmental adaptations in the Sphaeropleales.</title>
        <authorList>
            <person name="Suzuki S."/>
            <person name="Yamaguchi H."/>
            <person name="Nakajima N."/>
            <person name="Kawachi M."/>
        </authorList>
    </citation>
    <scope>NUCLEOTIDE SEQUENCE [LARGE SCALE GENOMIC DNA]</scope>
    <source>
        <strain evidence="3 4">NIES-35</strain>
    </source>
</reference>
<feature type="compositionally biased region" description="Basic and acidic residues" evidence="1">
    <location>
        <begin position="46"/>
        <end position="63"/>
    </location>
</feature>
<organism evidence="3 4">
    <name type="scientific">Raphidocelis subcapitata</name>
    <dbReference type="NCBI Taxonomy" id="307507"/>
    <lineage>
        <taxon>Eukaryota</taxon>
        <taxon>Viridiplantae</taxon>
        <taxon>Chlorophyta</taxon>
        <taxon>core chlorophytes</taxon>
        <taxon>Chlorophyceae</taxon>
        <taxon>CS clade</taxon>
        <taxon>Sphaeropleales</taxon>
        <taxon>Selenastraceae</taxon>
        <taxon>Raphidocelis</taxon>
    </lineage>
</organism>
<feature type="region of interest" description="Disordered" evidence="1">
    <location>
        <begin position="34"/>
        <end position="63"/>
    </location>
</feature>
<protein>
    <submittedName>
        <fullName evidence="3">Uncharacterized protein</fullName>
    </submittedName>
</protein>
<proteinExistence type="predicted"/>
<evidence type="ECO:0000313" key="3">
    <source>
        <dbReference type="EMBL" id="GBG00391.1"/>
    </source>
</evidence>
<gene>
    <name evidence="3" type="ORF">Rsub_13215</name>
</gene>
<evidence type="ECO:0000256" key="2">
    <source>
        <dbReference type="SAM" id="SignalP"/>
    </source>
</evidence>
<evidence type="ECO:0000256" key="1">
    <source>
        <dbReference type="SAM" id="MobiDB-lite"/>
    </source>
</evidence>
<dbReference type="InParanoid" id="A0A2V0PQP4"/>